<dbReference type="Proteomes" id="UP000267096">
    <property type="component" value="Unassembled WGS sequence"/>
</dbReference>
<evidence type="ECO:0000259" key="2">
    <source>
        <dbReference type="Pfam" id="PF15711"/>
    </source>
</evidence>
<proteinExistence type="predicted"/>
<keyword evidence="4" id="KW-1185">Reference proteome</keyword>
<evidence type="ECO:0000313" key="4">
    <source>
        <dbReference type="Proteomes" id="UP000267096"/>
    </source>
</evidence>
<dbReference type="PROSITE" id="PS52031">
    <property type="entry name" value="GG_LECTIN"/>
    <property type="match status" value="1"/>
</dbReference>
<dbReference type="GO" id="GO:0000139">
    <property type="term" value="C:Golgi membrane"/>
    <property type="evidence" value="ECO:0007669"/>
    <property type="project" value="TreeGrafter"/>
</dbReference>
<dbReference type="OrthoDB" id="440755at2759"/>
<feature type="region of interest" description="Disordered" evidence="1">
    <location>
        <begin position="380"/>
        <end position="402"/>
    </location>
</feature>
<reference evidence="3 4" key="1">
    <citation type="submission" date="2018-11" db="EMBL/GenBank/DDBJ databases">
        <authorList>
            <consortium name="Pathogen Informatics"/>
        </authorList>
    </citation>
    <scope>NUCLEOTIDE SEQUENCE [LARGE SCALE GENOMIC DNA]</scope>
</reference>
<protein>
    <recommendedName>
        <fullName evidence="2">ILEI/PANDER domain-containing protein</fullName>
    </recommendedName>
</protein>
<evidence type="ECO:0000256" key="1">
    <source>
        <dbReference type="SAM" id="MobiDB-lite"/>
    </source>
</evidence>
<dbReference type="EMBL" id="UYRR01030971">
    <property type="protein sequence ID" value="VDK41705.1"/>
    <property type="molecule type" value="Genomic_DNA"/>
</dbReference>
<organism evidence="3 4">
    <name type="scientific">Anisakis simplex</name>
    <name type="common">Herring worm</name>
    <dbReference type="NCBI Taxonomy" id="6269"/>
    <lineage>
        <taxon>Eukaryota</taxon>
        <taxon>Metazoa</taxon>
        <taxon>Ecdysozoa</taxon>
        <taxon>Nematoda</taxon>
        <taxon>Chromadorea</taxon>
        <taxon>Rhabditida</taxon>
        <taxon>Spirurina</taxon>
        <taxon>Ascaridomorpha</taxon>
        <taxon>Ascaridoidea</taxon>
        <taxon>Anisakidae</taxon>
        <taxon>Anisakis</taxon>
        <taxon>Anisakis simplex complex</taxon>
    </lineage>
</organism>
<name>A0A3P6QMG2_ANISI</name>
<dbReference type="AlphaFoldDB" id="A0A3P6QMG2"/>
<dbReference type="PANTHER" id="PTHR46396">
    <property type="entry name" value="PROTEIN O-LINKED-MANNOSE BETA-1,2-N-ACETYLGLUCOSAMINYLTRANSFERASE 1"/>
    <property type="match status" value="1"/>
</dbReference>
<feature type="region of interest" description="Disordered" evidence="1">
    <location>
        <begin position="158"/>
        <end position="178"/>
    </location>
</feature>
<dbReference type="PANTHER" id="PTHR46396:SF2">
    <property type="entry name" value="ILEI_PANDER DOMAIN-CONTAINING PROTEIN"/>
    <property type="match status" value="1"/>
</dbReference>
<evidence type="ECO:0000313" key="3">
    <source>
        <dbReference type="EMBL" id="VDK41705.1"/>
    </source>
</evidence>
<dbReference type="InterPro" id="IPR039477">
    <property type="entry name" value="ILEI/PANDER_dom"/>
</dbReference>
<dbReference type="GO" id="GO:0047223">
    <property type="term" value="F:beta-1,3-galactosyl-O-glycosyl-glycoprotein beta-1,3-N-acetylglucosaminyltransferase activity"/>
    <property type="evidence" value="ECO:0007669"/>
    <property type="project" value="TreeGrafter"/>
</dbReference>
<gene>
    <name evidence="3" type="ORF">ASIM_LOCUS9766</name>
</gene>
<feature type="domain" description="ILEI/PANDER" evidence="2">
    <location>
        <begin position="91"/>
        <end position="123"/>
    </location>
</feature>
<accession>A0A3P6QMG2</accession>
<sequence>MLYLICCFHLGEIPMSFYTGTDKLDSPSLCVNDHFIFDRDLNGAGRGLNLVIIDAKTHGVVRTGHFDTYEQVPSWWPFSSGCQLAKLSLWLSDLAKDIFYELGSSLIYKLKFRASWYFVGQKGIDGFSAFEDLTMPPAGSDWAKAINKKVCVPSNLSGRQTLSGQSPDRTQKPRQNSARRHFCARFDGYEDFCSDDRIDQLITARTLSDPKRASHEIFSIPILIVAGLNMNNVRICLESLMNQEGVNRDNILVTYNSDYSEVNELANLFGVRSTAINTTSSYNGFVTSSSIPSAVYRVEHVKFHGAYLLKRNAIEKCILAKESTCSRKAAVSGECVCNGYMPDVSRMQWIATDNELNNPLLYSFVHNTIDVIGDNMNGNESVTDSVEDAQSTDQQPARLFTT</sequence>
<feature type="compositionally biased region" description="Polar residues" evidence="1">
    <location>
        <begin position="158"/>
        <end position="176"/>
    </location>
</feature>
<dbReference type="InterPro" id="IPR052463">
    <property type="entry name" value="O-linked_mannose_GnT"/>
</dbReference>
<dbReference type="GO" id="GO:0016266">
    <property type="term" value="P:protein O-linked glycosylation via N-acetyl-galactosamine"/>
    <property type="evidence" value="ECO:0007669"/>
    <property type="project" value="TreeGrafter"/>
</dbReference>
<dbReference type="Pfam" id="PF15711">
    <property type="entry name" value="ILEI"/>
    <property type="match status" value="1"/>
</dbReference>